<dbReference type="SUPFAM" id="SSF55073">
    <property type="entry name" value="Nucleotide cyclase"/>
    <property type="match status" value="1"/>
</dbReference>
<evidence type="ECO:0000256" key="5">
    <source>
        <dbReference type="SAM" id="Phobius"/>
    </source>
</evidence>
<dbReference type="EMBL" id="OCND01000010">
    <property type="protein sequence ID" value="SOD56589.1"/>
    <property type="molecule type" value="Genomic_DNA"/>
</dbReference>
<dbReference type="InterPro" id="IPR000160">
    <property type="entry name" value="GGDEF_dom"/>
</dbReference>
<dbReference type="Pfam" id="PF17152">
    <property type="entry name" value="CHASE8"/>
    <property type="match status" value="1"/>
</dbReference>
<dbReference type="FunFam" id="3.20.20.450:FF:000001">
    <property type="entry name" value="Cyclic di-GMP phosphodiesterase yahA"/>
    <property type="match status" value="1"/>
</dbReference>
<dbReference type="GO" id="GO:0071732">
    <property type="term" value="P:cellular response to nitric oxide"/>
    <property type="evidence" value="ECO:0007669"/>
    <property type="project" value="UniProtKB-ARBA"/>
</dbReference>
<dbReference type="Gene3D" id="3.30.70.270">
    <property type="match status" value="1"/>
</dbReference>
<evidence type="ECO:0000256" key="4">
    <source>
        <dbReference type="ARBA" id="ARBA00051114"/>
    </source>
</evidence>
<keyword evidence="5" id="KW-1133">Transmembrane helix</keyword>
<gene>
    <name evidence="8" type="ORF">SAMN06296416_11066</name>
</gene>
<dbReference type="FunFam" id="3.30.70.270:FF:000001">
    <property type="entry name" value="Diguanylate cyclase domain protein"/>
    <property type="match status" value="1"/>
</dbReference>
<keyword evidence="5" id="KW-0812">Transmembrane</keyword>
<dbReference type="InterPro" id="IPR035919">
    <property type="entry name" value="EAL_sf"/>
</dbReference>
<keyword evidence="9" id="KW-1185">Reference proteome</keyword>
<keyword evidence="5" id="KW-0472">Membrane</keyword>
<dbReference type="SMART" id="SM00267">
    <property type="entry name" value="GGDEF"/>
    <property type="match status" value="1"/>
</dbReference>
<dbReference type="PROSITE" id="PS50883">
    <property type="entry name" value="EAL"/>
    <property type="match status" value="1"/>
</dbReference>
<dbReference type="PROSITE" id="PS50887">
    <property type="entry name" value="GGDEF"/>
    <property type="match status" value="1"/>
</dbReference>
<reference evidence="8 9" key="1">
    <citation type="submission" date="2017-09" db="EMBL/GenBank/DDBJ databases">
        <authorList>
            <person name="Ehlers B."/>
            <person name="Leendertz F.H."/>
        </authorList>
    </citation>
    <scope>NUCLEOTIDE SEQUENCE [LARGE SCALE GENOMIC DNA]</scope>
    <source>
        <strain evidence="8 9">CGMCC 1.10978</strain>
    </source>
</reference>
<evidence type="ECO:0000259" key="6">
    <source>
        <dbReference type="PROSITE" id="PS50883"/>
    </source>
</evidence>
<dbReference type="EC" id="3.1.4.52" evidence="2"/>
<dbReference type="Pfam" id="PF00990">
    <property type="entry name" value="GGDEF"/>
    <property type="match status" value="1"/>
</dbReference>
<organism evidence="8 9">
    <name type="scientific">Pseudoxanthomonas wuyuanensis</name>
    <dbReference type="NCBI Taxonomy" id="1073196"/>
    <lineage>
        <taxon>Bacteria</taxon>
        <taxon>Pseudomonadati</taxon>
        <taxon>Pseudomonadota</taxon>
        <taxon>Gammaproteobacteria</taxon>
        <taxon>Lysobacterales</taxon>
        <taxon>Lysobacteraceae</taxon>
        <taxon>Pseudoxanthomonas</taxon>
    </lineage>
</organism>
<comment type="cofactor">
    <cofactor evidence="1">
        <name>Mg(2+)</name>
        <dbReference type="ChEBI" id="CHEBI:18420"/>
    </cofactor>
</comment>
<protein>
    <recommendedName>
        <fullName evidence="2">cyclic-guanylate-specific phosphodiesterase</fullName>
        <ecNumber evidence="2">3.1.4.52</ecNumber>
    </recommendedName>
</protein>
<evidence type="ECO:0000313" key="9">
    <source>
        <dbReference type="Proteomes" id="UP000219374"/>
    </source>
</evidence>
<dbReference type="PANTHER" id="PTHR44757:SF2">
    <property type="entry name" value="BIOFILM ARCHITECTURE MAINTENANCE PROTEIN MBAA"/>
    <property type="match status" value="1"/>
</dbReference>
<dbReference type="InterPro" id="IPR033417">
    <property type="entry name" value="CHASE8"/>
</dbReference>
<feature type="domain" description="EAL" evidence="6">
    <location>
        <begin position="356"/>
        <end position="608"/>
    </location>
</feature>
<dbReference type="GO" id="GO:0071111">
    <property type="term" value="F:cyclic-guanylate-specific phosphodiesterase activity"/>
    <property type="evidence" value="ECO:0007669"/>
    <property type="project" value="UniProtKB-EC"/>
</dbReference>
<dbReference type="CDD" id="cd01949">
    <property type="entry name" value="GGDEF"/>
    <property type="match status" value="1"/>
</dbReference>
<name>A0A286DD86_9GAMM</name>
<evidence type="ECO:0000256" key="3">
    <source>
        <dbReference type="ARBA" id="ARBA00022636"/>
    </source>
</evidence>
<feature type="transmembrane region" description="Helical" evidence="5">
    <location>
        <begin position="20"/>
        <end position="39"/>
    </location>
</feature>
<evidence type="ECO:0000256" key="1">
    <source>
        <dbReference type="ARBA" id="ARBA00001946"/>
    </source>
</evidence>
<dbReference type="Gene3D" id="3.20.20.450">
    <property type="entry name" value="EAL domain"/>
    <property type="match status" value="1"/>
</dbReference>
<dbReference type="SUPFAM" id="SSF141868">
    <property type="entry name" value="EAL domain-like"/>
    <property type="match status" value="1"/>
</dbReference>
<dbReference type="SMART" id="SM00052">
    <property type="entry name" value="EAL"/>
    <property type="match status" value="1"/>
</dbReference>
<sequence>MSRRAFSTGTMNLGSNAAGAALVLLLAGGLLLLLQYLSLRREAIADARAQAQLVAASSAAAVMFRDAEAVGETLDSLRTMELIRSARISDNAGNVVAAYPRMEPAAPAKRACGFDCATVSAPIALQGENVGTVQLELEMRRLHKRLLSLAGAFLVAAVVAFAIAIPVMARMRARVRAAETRLEYLAHFDSVTGQQNRNAFNAYLNRSLRHDRGVRQALLQLDVDRFKEVNDTLGHLGGDELLRQVGDRIAAAMRSGDQLFRLGGDEFAIVMNAVASADQARTAAEAILAQFQAPFRISGQQLTVTASAGISLWPDDAQQAQELAGNADAAMYEAKREGRNRVALFEPRLREAQANKLRLQSELRQALKQQELQLHYQPQVDTHSGQLRGAEALLRWTHPLLGPVPPAAFIPIAEDCGLIVELGRWVIREACRQSAAWHAQGYGEVRLAVNLSVRQTRDEQLPAFIDSVLAETTLAAGCLELEITENVLMEEADLAIALLARLRARGLHLAIDDFGTGFSSMSYLKRLPIDKLKIDMTFVHAIPGDGEAITTAILAMANRLDLAVVAEGVETEQQHDFLRQAGCGQIQGFLIGRALPADEFASRWLQTAPQQFRRLS</sequence>
<evidence type="ECO:0000256" key="2">
    <source>
        <dbReference type="ARBA" id="ARBA00012282"/>
    </source>
</evidence>
<dbReference type="Proteomes" id="UP000219374">
    <property type="component" value="Unassembled WGS sequence"/>
</dbReference>
<dbReference type="NCBIfam" id="TIGR00254">
    <property type="entry name" value="GGDEF"/>
    <property type="match status" value="1"/>
</dbReference>
<dbReference type="Pfam" id="PF00563">
    <property type="entry name" value="EAL"/>
    <property type="match status" value="1"/>
</dbReference>
<proteinExistence type="predicted"/>
<dbReference type="RefSeq" id="WP_097123199.1">
    <property type="nucleotide sequence ID" value="NZ_OCND01000010.1"/>
</dbReference>
<keyword evidence="3" id="KW-0973">c-di-GMP</keyword>
<feature type="domain" description="GGDEF" evidence="7">
    <location>
        <begin position="214"/>
        <end position="347"/>
    </location>
</feature>
<evidence type="ECO:0000313" key="8">
    <source>
        <dbReference type="EMBL" id="SOD56589.1"/>
    </source>
</evidence>
<accession>A0A286DD86</accession>
<dbReference type="AlphaFoldDB" id="A0A286DD86"/>
<dbReference type="PANTHER" id="PTHR44757">
    <property type="entry name" value="DIGUANYLATE CYCLASE DGCP"/>
    <property type="match status" value="1"/>
</dbReference>
<dbReference type="InterPro" id="IPR001633">
    <property type="entry name" value="EAL_dom"/>
</dbReference>
<feature type="transmembrane region" description="Helical" evidence="5">
    <location>
        <begin position="146"/>
        <end position="169"/>
    </location>
</feature>
<dbReference type="InterPro" id="IPR052155">
    <property type="entry name" value="Biofilm_reg_signaling"/>
</dbReference>
<dbReference type="CDD" id="cd01948">
    <property type="entry name" value="EAL"/>
    <property type="match status" value="1"/>
</dbReference>
<dbReference type="InterPro" id="IPR043128">
    <property type="entry name" value="Rev_trsase/Diguanyl_cyclase"/>
</dbReference>
<dbReference type="InterPro" id="IPR029787">
    <property type="entry name" value="Nucleotide_cyclase"/>
</dbReference>
<comment type="catalytic activity">
    <reaction evidence="4">
        <text>3',3'-c-di-GMP + H2O = 5'-phosphoguanylyl(3'-&gt;5')guanosine + H(+)</text>
        <dbReference type="Rhea" id="RHEA:24902"/>
        <dbReference type="ChEBI" id="CHEBI:15377"/>
        <dbReference type="ChEBI" id="CHEBI:15378"/>
        <dbReference type="ChEBI" id="CHEBI:58754"/>
        <dbReference type="ChEBI" id="CHEBI:58805"/>
        <dbReference type="EC" id="3.1.4.52"/>
    </reaction>
    <physiologicalReaction direction="left-to-right" evidence="4">
        <dbReference type="Rhea" id="RHEA:24903"/>
    </physiologicalReaction>
</comment>
<dbReference type="OrthoDB" id="9804951at2"/>
<evidence type="ECO:0000259" key="7">
    <source>
        <dbReference type="PROSITE" id="PS50887"/>
    </source>
</evidence>